<evidence type="ECO:0000256" key="7">
    <source>
        <dbReference type="ARBA" id="ARBA00023242"/>
    </source>
</evidence>
<dbReference type="PROSITE" id="PS50048">
    <property type="entry name" value="ZN2_CY6_FUNGAL_2"/>
    <property type="match status" value="1"/>
</dbReference>
<keyword evidence="4" id="KW-0805">Transcription regulation</keyword>
<dbReference type="PANTHER" id="PTHR47782">
    <property type="entry name" value="ZN(II)2CYS6 TRANSCRIPTION FACTOR (EUROFUNG)-RELATED"/>
    <property type="match status" value="1"/>
</dbReference>
<dbReference type="GO" id="GO:0000981">
    <property type="term" value="F:DNA-binding transcription factor activity, RNA polymerase II-specific"/>
    <property type="evidence" value="ECO:0007669"/>
    <property type="project" value="InterPro"/>
</dbReference>
<feature type="region of interest" description="Disordered" evidence="8">
    <location>
        <begin position="98"/>
        <end position="134"/>
    </location>
</feature>
<evidence type="ECO:0000256" key="2">
    <source>
        <dbReference type="ARBA" id="ARBA00022723"/>
    </source>
</evidence>
<keyword evidence="11" id="KW-1185">Reference proteome</keyword>
<name>A0A448YGC4_BRENA</name>
<dbReference type="GO" id="GO:0043565">
    <property type="term" value="F:sequence-specific DNA binding"/>
    <property type="evidence" value="ECO:0007669"/>
    <property type="project" value="TreeGrafter"/>
</dbReference>
<dbReference type="GO" id="GO:0045944">
    <property type="term" value="P:positive regulation of transcription by RNA polymerase II"/>
    <property type="evidence" value="ECO:0007669"/>
    <property type="project" value="TreeGrafter"/>
</dbReference>
<dbReference type="InterPro" id="IPR052202">
    <property type="entry name" value="Yeast_MetPath_Reg"/>
</dbReference>
<dbReference type="InterPro" id="IPR007219">
    <property type="entry name" value="XnlR_reg_dom"/>
</dbReference>
<keyword evidence="3" id="KW-0862">Zinc</keyword>
<feature type="region of interest" description="Disordered" evidence="8">
    <location>
        <begin position="769"/>
        <end position="801"/>
    </location>
</feature>
<proteinExistence type="predicted"/>
<dbReference type="AlphaFoldDB" id="A0A448YGC4"/>
<feature type="compositionally biased region" description="Low complexity" evidence="8">
    <location>
        <begin position="778"/>
        <end position="794"/>
    </location>
</feature>
<dbReference type="GO" id="GO:0005634">
    <property type="term" value="C:nucleus"/>
    <property type="evidence" value="ECO:0007669"/>
    <property type="project" value="UniProtKB-SubCell"/>
</dbReference>
<keyword evidence="7" id="KW-0539">Nucleus</keyword>
<keyword evidence="5" id="KW-0238">DNA-binding</keyword>
<organism evidence="10 11">
    <name type="scientific">Brettanomyces naardenensis</name>
    <name type="common">Yeast</name>
    <dbReference type="NCBI Taxonomy" id="13370"/>
    <lineage>
        <taxon>Eukaryota</taxon>
        <taxon>Fungi</taxon>
        <taxon>Dikarya</taxon>
        <taxon>Ascomycota</taxon>
        <taxon>Saccharomycotina</taxon>
        <taxon>Pichiomycetes</taxon>
        <taxon>Pichiales</taxon>
        <taxon>Pichiaceae</taxon>
        <taxon>Brettanomyces</taxon>
    </lineage>
</organism>
<dbReference type="Pfam" id="PF00172">
    <property type="entry name" value="Zn_clus"/>
    <property type="match status" value="1"/>
</dbReference>
<sequence>MAGKRPASVCDPSNDSDTSESRKMYLSSVIGISRSISACKRCRQKKIKCSHDFPKCKACLRANVDCVSIDPATGREIPRSYIVHLESKVELLERQLKELNGDSEKPDRLHTPESESENERGINRGSRVDYGKHESAPSMMDKVEMFTADSGSIAPSSFFGDSSGISFAKLMFAAINFKGAADTTGSGPRKVNHRHSFVDPSMMKVTAPDSRIALMPPKQQALNLLSLYFAQSNSQLPIFHREVFLRKYFQPLYGDIPENTHFASTYTSINRSVLIHVEEKDTWYYQYTQMLDQDVGRSKDFDPFRFSAAVKVPSKFHKPLYFMNIVFAIASSVIHLQYPEEISDEFKNSALRYIDHVYSSSDRCEALQAILCLTLYSLMRPCVPGCWYLLGSSLRLAVDLGLHWETEKNDYDAFTLDIRRRLFWSCYSLDRQICIYLGRPFGIPEECCHVPFPSDLDDSLIILGDGRTIQDYSTRTSCMPSYKSVSLTMFRIRKLQAEIKSILYDKKELPRKFRNLQEWYRDISNRLDVWFESIPKTKRKMNCDFNYEFFNLNLNHARIMLNGLSPVHYNLNLENYMELVDASMDMIISYYELYTYKLLNYTWAATHNLFMAGTSFLYSVFNCEEARKSAPLSEVQKVVSYCNLVLASLKDKCDVASQCKDVFEILTAAVIKLRYTENIVHSSDISKIPSTEQVAMIQPGRHLPENVRNLVSSLPASMREAASRDENYSSQSDLLSLESTAGNLGAFKWSTNEAELNRFFDELQKIDSPESSTRSFENSDSVSPSYSSTNPSVSAFPTDNLRRQSLNYGQSNYKPLEYHSTSMSRSHTYTEGSQKGSAVAVRHSASTFACLPQKVESSSDSPIRSFATKTSKEGQRVFKMIHLLPTESIWDQFFASGSYAKEECDDEQKGEAEDSNEENGQHL</sequence>
<keyword evidence="6" id="KW-0804">Transcription</keyword>
<dbReference type="InterPro" id="IPR001138">
    <property type="entry name" value="Zn2Cys6_DnaBD"/>
</dbReference>
<dbReference type="CDD" id="cd14723">
    <property type="entry name" value="ZIP_Ppr1"/>
    <property type="match status" value="1"/>
</dbReference>
<dbReference type="PROSITE" id="PS00463">
    <property type="entry name" value="ZN2_CY6_FUNGAL_1"/>
    <property type="match status" value="1"/>
</dbReference>
<protein>
    <submittedName>
        <fullName evidence="10">DEKNAAC100022</fullName>
    </submittedName>
</protein>
<feature type="domain" description="Zn(2)-C6 fungal-type" evidence="9">
    <location>
        <begin position="38"/>
        <end position="68"/>
    </location>
</feature>
<evidence type="ECO:0000256" key="4">
    <source>
        <dbReference type="ARBA" id="ARBA00023015"/>
    </source>
</evidence>
<keyword evidence="2" id="KW-0479">Metal-binding</keyword>
<evidence type="ECO:0000313" key="11">
    <source>
        <dbReference type="Proteomes" id="UP000290900"/>
    </source>
</evidence>
<evidence type="ECO:0000256" key="5">
    <source>
        <dbReference type="ARBA" id="ARBA00023125"/>
    </source>
</evidence>
<evidence type="ECO:0000256" key="3">
    <source>
        <dbReference type="ARBA" id="ARBA00022833"/>
    </source>
</evidence>
<reference evidence="10 11" key="1">
    <citation type="submission" date="2018-12" db="EMBL/GenBank/DDBJ databases">
        <authorList>
            <person name="Tiukova I."/>
            <person name="Dainat J."/>
        </authorList>
    </citation>
    <scope>NUCLEOTIDE SEQUENCE [LARGE SCALE GENOMIC DNA]</scope>
</reference>
<evidence type="ECO:0000313" key="10">
    <source>
        <dbReference type="EMBL" id="VEU19961.1"/>
    </source>
</evidence>
<comment type="subcellular location">
    <subcellularLocation>
        <location evidence="1">Nucleus</location>
    </subcellularLocation>
</comment>
<evidence type="ECO:0000256" key="6">
    <source>
        <dbReference type="ARBA" id="ARBA00023163"/>
    </source>
</evidence>
<evidence type="ECO:0000259" key="9">
    <source>
        <dbReference type="PROSITE" id="PS50048"/>
    </source>
</evidence>
<dbReference type="PANTHER" id="PTHR47782:SF1">
    <property type="entry name" value="PYRIMIDINE PATHWAY REGULATORY PROTEIN 1"/>
    <property type="match status" value="1"/>
</dbReference>
<evidence type="ECO:0000256" key="8">
    <source>
        <dbReference type="SAM" id="MobiDB-lite"/>
    </source>
</evidence>
<feature type="region of interest" description="Disordered" evidence="8">
    <location>
        <begin position="1"/>
        <end position="21"/>
    </location>
</feature>
<dbReference type="GO" id="GO:0008270">
    <property type="term" value="F:zinc ion binding"/>
    <property type="evidence" value="ECO:0007669"/>
    <property type="project" value="InterPro"/>
</dbReference>
<dbReference type="InParanoid" id="A0A448YGC4"/>
<dbReference type="CDD" id="cd12148">
    <property type="entry name" value="fungal_TF_MHR"/>
    <property type="match status" value="1"/>
</dbReference>
<dbReference type="FunCoup" id="A0A448YGC4">
    <property type="interactions" value="199"/>
</dbReference>
<dbReference type="OrthoDB" id="2399539at2759"/>
<dbReference type="Proteomes" id="UP000290900">
    <property type="component" value="Unassembled WGS sequence"/>
</dbReference>
<dbReference type="Pfam" id="PF04082">
    <property type="entry name" value="Fungal_trans"/>
    <property type="match status" value="1"/>
</dbReference>
<dbReference type="EMBL" id="CAACVR010000001">
    <property type="protein sequence ID" value="VEU19961.1"/>
    <property type="molecule type" value="Genomic_DNA"/>
</dbReference>
<dbReference type="SMART" id="SM00066">
    <property type="entry name" value="GAL4"/>
    <property type="match status" value="1"/>
</dbReference>
<dbReference type="InterPro" id="IPR036864">
    <property type="entry name" value="Zn2-C6_fun-type_DNA-bd_sf"/>
</dbReference>
<dbReference type="Gene3D" id="4.10.240.10">
    <property type="entry name" value="Zn(2)-C6 fungal-type DNA-binding domain"/>
    <property type="match status" value="1"/>
</dbReference>
<evidence type="ECO:0000256" key="1">
    <source>
        <dbReference type="ARBA" id="ARBA00004123"/>
    </source>
</evidence>
<dbReference type="GO" id="GO:0006351">
    <property type="term" value="P:DNA-templated transcription"/>
    <property type="evidence" value="ECO:0007669"/>
    <property type="project" value="InterPro"/>
</dbReference>
<dbReference type="SMART" id="SM00906">
    <property type="entry name" value="Fungal_trans"/>
    <property type="match status" value="1"/>
</dbReference>
<dbReference type="STRING" id="13370.A0A448YGC4"/>
<dbReference type="CDD" id="cd00067">
    <property type="entry name" value="GAL4"/>
    <property type="match status" value="1"/>
</dbReference>
<feature type="region of interest" description="Disordered" evidence="8">
    <location>
        <begin position="901"/>
        <end position="923"/>
    </location>
</feature>
<accession>A0A448YGC4</accession>
<dbReference type="SUPFAM" id="SSF57701">
    <property type="entry name" value="Zn2/Cys6 DNA-binding domain"/>
    <property type="match status" value="1"/>
</dbReference>
<gene>
    <name evidence="10" type="ORF">BRENAR_LOCUS696</name>
</gene>